<dbReference type="Gene3D" id="3.30.870.30">
    <property type="entry name" value="MITD, C-terminal phospholipase D-like domain"/>
    <property type="match status" value="1"/>
</dbReference>
<proteinExistence type="predicted"/>
<dbReference type="PANTHER" id="PTHR21222">
    <property type="entry name" value="MIT DOMAIN-CONTAINING PROTEIN 1"/>
    <property type="match status" value="1"/>
</dbReference>
<evidence type="ECO:0000313" key="4">
    <source>
        <dbReference type="EMBL" id="CAF3539273.1"/>
    </source>
</evidence>
<sequence length="187" mass="21982">MLSNQALYLFLRRLIQKNSKNYHEQIQIKDDSIGNSYEKIFGRFLDENVTQVDIQDPYIRAFHQISNFLRFCELLIKSRAKVVCINLLTSQEANDQAKQTQARQLNEIKEHLLRKYSIDLIIQYSNVLHDREIRFNNGWHIKIGRGLDFYKAPEFKLAIGSYDLDLRPCHQTTIDIFHADSFSAKSS</sequence>
<dbReference type="InterPro" id="IPR052817">
    <property type="entry name" value="MIT_domain_contain_protein1"/>
</dbReference>
<dbReference type="Proteomes" id="UP000677228">
    <property type="component" value="Unassembled WGS sequence"/>
</dbReference>
<dbReference type="Proteomes" id="UP000682733">
    <property type="component" value="Unassembled WGS sequence"/>
</dbReference>
<dbReference type="Pfam" id="PF16565">
    <property type="entry name" value="MIT_C"/>
    <property type="match status" value="1"/>
</dbReference>
<evidence type="ECO:0000313" key="6">
    <source>
        <dbReference type="Proteomes" id="UP000663829"/>
    </source>
</evidence>
<evidence type="ECO:0000313" key="5">
    <source>
        <dbReference type="EMBL" id="CAF3786271.1"/>
    </source>
</evidence>
<gene>
    <name evidence="3" type="ORF">GPM918_LOCUS14458</name>
    <name evidence="2" type="ORF">OVA965_LOCUS2478</name>
    <name evidence="5" type="ORF">SRO942_LOCUS14458</name>
    <name evidence="4" type="ORF">TMI583_LOCUS2478</name>
</gene>
<dbReference type="InterPro" id="IPR032341">
    <property type="entry name" value="MITD1_C"/>
</dbReference>
<dbReference type="InterPro" id="IPR038113">
    <property type="entry name" value="MITD1_C_sf"/>
</dbReference>
<evidence type="ECO:0000259" key="1">
    <source>
        <dbReference type="Pfam" id="PF16565"/>
    </source>
</evidence>
<keyword evidence="6" id="KW-1185">Reference proteome</keyword>
<dbReference type="EMBL" id="CAJNOK010000531">
    <property type="protein sequence ID" value="CAF0759606.1"/>
    <property type="molecule type" value="Genomic_DNA"/>
</dbReference>
<comment type="caution">
    <text evidence="3">The sequence shown here is derived from an EMBL/GenBank/DDBJ whole genome shotgun (WGS) entry which is preliminary data.</text>
</comment>
<dbReference type="EMBL" id="CAJOBA010000531">
    <property type="protein sequence ID" value="CAF3539273.1"/>
    <property type="molecule type" value="Genomic_DNA"/>
</dbReference>
<feature type="domain" description="MITD1 C-terminal phospholipase D-like" evidence="1">
    <location>
        <begin position="34"/>
        <end position="178"/>
    </location>
</feature>
<dbReference type="Proteomes" id="UP000663829">
    <property type="component" value="Unassembled WGS sequence"/>
</dbReference>
<name>A0A814HSE9_9BILA</name>
<dbReference type="AlphaFoldDB" id="A0A814HSE9"/>
<evidence type="ECO:0000313" key="2">
    <source>
        <dbReference type="EMBL" id="CAF0759606.1"/>
    </source>
</evidence>
<dbReference type="EMBL" id="CAJOBC010003484">
    <property type="protein sequence ID" value="CAF3786271.1"/>
    <property type="molecule type" value="Genomic_DNA"/>
</dbReference>
<organism evidence="3 6">
    <name type="scientific">Didymodactylos carnosus</name>
    <dbReference type="NCBI Taxonomy" id="1234261"/>
    <lineage>
        <taxon>Eukaryota</taxon>
        <taxon>Metazoa</taxon>
        <taxon>Spiralia</taxon>
        <taxon>Gnathifera</taxon>
        <taxon>Rotifera</taxon>
        <taxon>Eurotatoria</taxon>
        <taxon>Bdelloidea</taxon>
        <taxon>Philodinida</taxon>
        <taxon>Philodinidae</taxon>
        <taxon>Didymodactylos</taxon>
    </lineage>
</organism>
<dbReference type="OrthoDB" id="19553at2759"/>
<evidence type="ECO:0000313" key="3">
    <source>
        <dbReference type="EMBL" id="CAF1014764.1"/>
    </source>
</evidence>
<accession>A0A814HSE9</accession>
<dbReference type="PANTHER" id="PTHR21222:SF1">
    <property type="entry name" value="MIT DOMAIN-CONTAINING PROTEIN 1"/>
    <property type="match status" value="1"/>
</dbReference>
<protein>
    <recommendedName>
        <fullName evidence="1">MITD1 C-terminal phospholipase D-like domain-containing protein</fullName>
    </recommendedName>
</protein>
<dbReference type="Proteomes" id="UP000681722">
    <property type="component" value="Unassembled WGS sequence"/>
</dbReference>
<reference evidence="3" key="1">
    <citation type="submission" date="2021-02" db="EMBL/GenBank/DDBJ databases">
        <authorList>
            <person name="Nowell W R."/>
        </authorList>
    </citation>
    <scope>NUCLEOTIDE SEQUENCE</scope>
</reference>
<dbReference type="EMBL" id="CAJNOQ010003484">
    <property type="protein sequence ID" value="CAF1014764.1"/>
    <property type="molecule type" value="Genomic_DNA"/>
</dbReference>